<reference evidence="1 2" key="1">
    <citation type="journal article" date="2013" name="Genome Announc.">
        <title>Genome Sequence of Naphthalene-Degrading Soil Bacterium Pseudomonas putida CSV86.</title>
        <authorList>
            <person name="Phale P.S."/>
            <person name="Paliwal V."/>
            <person name="Raju S.C."/>
            <person name="Modak A."/>
            <person name="Purohit H.J."/>
        </authorList>
    </citation>
    <scope>NUCLEOTIDE SEQUENCE [LARGE SCALE GENOMIC DNA]</scope>
    <source>
        <strain evidence="1 2">CSV86</strain>
    </source>
</reference>
<comment type="caution">
    <text evidence="1">The sequence shown here is derived from an EMBL/GenBank/DDBJ whole genome shotgun (WGS) entry which is preliminary data.</text>
</comment>
<protein>
    <submittedName>
        <fullName evidence="1">Uncharacterized protein</fullName>
    </submittedName>
</protein>
<name>A0A7K4EA87_9PSED</name>
<organism evidence="1 2">
    <name type="scientific">Pseudomonas bharatica CSV86</name>
    <dbReference type="NCBI Taxonomy" id="1005395"/>
    <lineage>
        <taxon>Bacteria</taxon>
        <taxon>Pseudomonadati</taxon>
        <taxon>Pseudomonadota</taxon>
        <taxon>Gammaproteobacteria</taxon>
        <taxon>Pseudomonadales</taxon>
        <taxon>Pseudomonadaceae</taxon>
        <taxon>Pseudomonas</taxon>
        <taxon>Pseudomonas bharatica</taxon>
    </lineage>
</organism>
<keyword evidence="2" id="KW-1185">Reference proteome</keyword>
<evidence type="ECO:0000313" key="2">
    <source>
        <dbReference type="Proteomes" id="UP000010448"/>
    </source>
</evidence>
<dbReference type="AlphaFoldDB" id="A0A7K4EA87"/>
<proteinExistence type="predicted"/>
<dbReference type="RefSeq" id="WP_158487695.1">
    <property type="nucleotide sequence ID" value="NZ_AMWJ02000001.1"/>
</dbReference>
<dbReference type="OrthoDB" id="6844670at2"/>
<evidence type="ECO:0000313" key="1">
    <source>
        <dbReference type="EMBL" id="NNJ14576.1"/>
    </source>
</evidence>
<sequence length="256" mass="28228">MGSTSKPDAEALSCAQALANEWIIPDASGEQNLLARLLGLLKAIDTSADGPFKFEMNSTLLDPRIKVTHDLLRKYGVLVDPTSLSNQAIWRLQLRKNYPRVSDGYTLREWSDLVLGDGEQVDFYLPHSPRRNTHLGTVRYLSLGAIQAISEFLGAVQFVTSKQSVAGESDEHALTGDMPVKEEEYSVLREELDAFKNIESPGESILSLLSKEAKGRWSPLVQNCIRDVEQFGGAGSDAELVCCLLDCIDRSRMGVL</sequence>
<dbReference type="Proteomes" id="UP000010448">
    <property type="component" value="Unassembled WGS sequence"/>
</dbReference>
<gene>
    <name evidence="1" type="ORF">CSV86_004610</name>
</gene>
<accession>A0A7K4EA87</accession>
<dbReference type="EMBL" id="AMWJ02000001">
    <property type="protein sequence ID" value="NNJ14576.1"/>
    <property type="molecule type" value="Genomic_DNA"/>
</dbReference>